<dbReference type="PANTHER" id="PTHR46720">
    <property type="entry name" value="HYDROXYLASE, PUTATIVE (AFU_ORTHOLOGUE AFUA_3G01460)-RELATED"/>
    <property type="match status" value="1"/>
</dbReference>
<name>A0AA43QFH2_9LECA</name>
<proteinExistence type="predicted"/>
<evidence type="ECO:0000256" key="1">
    <source>
        <dbReference type="ARBA" id="ARBA00022630"/>
    </source>
</evidence>
<keyword evidence="2" id="KW-0274">FAD</keyword>
<dbReference type="InterPro" id="IPR036188">
    <property type="entry name" value="FAD/NAD-bd_sf"/>
</dbReference>
<evidence type="ECO:0000256" key="4">
    <source>
        <dbReference type="SAM" id="Phobius"/>
    </source>
</evidence>
<organism evidence="5 6">
    <name type="scientific">Ramalina farinacea</name>
    <dbReference type="NCBI Taxonomy" id="258253"/>
    <lineage>
        <taxon>Eukaryota</taxon>
        <taxon>Fungi</taxon>
        <taxon>Dikarya</taxon>
        <taxon>Ascomycota</taxon>
        <taxon>Pezizomycotina</taxon>
        <taxon>Lecanoromycetes</taxon>
        <taxon>OSLEUM clade</taxon>
        <taxon>Lecanoromycetidae</taxon>
        <taxon>Lecanorales</taxon>
        <taxon>Lecanorineae</taxon>
        <taxon>Ramalinaceae</taxon>
        <taxon>Ramalina</taxon>
    </lineage>
</organism>
<dbReference type="InterPro" id="IPR051104">
    <property type="entry name" value="FAD_monoxygenase"/>
</dbReference>
<comment type="caution">
    <text evidence="5">The sequence shown here is derived from an EMBL/GenBank/DDBJ whole genome shotgun (WGS) entry which is preliminary data.</text>
</comment>
<dbReference type="PANTHER" id="PTHR46720:SF3">
    <property type="entry name" value="FAD-BINDING DOMAIN-CONTAINING PROTEIN-RELATED"/>
    <property type="match status" value="1"/>
</dbReference>
<evidence type="ECO:0000313" key="6">
    <source>
        <dbReference type="Proteomes" id="UP001161017"/>
    </source>
</evidence>
<feature type="transmembrane region" description="Helical" evidence="4">
    <location>
        <begin position="20"/>
        <end position="38"/>
    </location>
</feature>
<dbReference type="SUPFAM" id="SSF51905">
    <property type="entry name" value="FAD/NAD(P)-binding domain"/>
    <property type="match status" value="1"/>
</dbReference>
<keyword evidence="4" id="KW-1133">Transmembrane helix</keyword>
<dbReference type="Gene3D" id="3.50.50.60">
    <property type="entry name" value="FAD/NAD(P)-binding domain"/>
    <property type="match status" value="1"/>
</dbReference>
<evidence type="ECO:0000313" key="5">
    <source>
        <dbReference type="EMBL" id="MDI1485593.1"/>
    </source>
</evidence>
<keyword evidence="3" id="KW-0560">Oxidoreductase</keyword>
<evidence type="ECO:0000256" key="2">
    <source>
        <dbReference type="ARBA" id="ARBA00022827"/>
    </source>
</evidence>
<dbReference type="Proteomes" id="UP001161017">
    <property type="component" value="Unassembled WGS sequence"/>
</dbReference>
<keyword evidence="6" id="KW-1185">Reference proteome</keyword>
<protein>
    <submittedName>
        <fullName evidence="5">Uncharacterized protein</fullName>
    </submittedName>
</protein>
<keyword evidence="4" id="KW-0472">Membrane</keyword>
<keyword evidence="4" id="KW-0812">Transmembrane</keyword>
<dbReference type="AlphaFoldDB" id="A0AA43QFH2"/>
<gene>
    <name evidence="5" type="ORF">OHK93_000731</name>
</gene>
<reference evidence="5" key="1">
    <citation type="journal article" date="2023" name="Genome Biol. Evol.">
        <title>First Whole Genome Sequence and Flow Cytometry Genome Size Data for the Lichen-Forming Fungus Ramalina farinacea (Ascomycota).</title>
        <authorList>
            <person name="Llewellyn T."/>
            <person name="Mian S."/>
            <person name="Hill R."/>
            <person name="Leitch I.J."/>
            <person name="Gaya E."/>
        </authorList>
    </citation>
    <scope>NUCLEOTIDE SEQUENCE</scope>
    <source>
        <strain evidence="5">LIQ254RAFAR</strain>
    </source>
</reference>
<evidence type="ECO:0000256" key="3">
    <source>
        <dbReference type="ARBA" id="ARBA00023002"/>
    </source>
</evidence>
<dbReference type="GO" id="GO:0044550">
    <property type="term" value="P:secondary metabolite biosynthetic process"/>
    <property type="evidence" value="ECO:0007669"/>
    <property type="project" value="TreeGrafter"/>
</dbReference>
<sequence length="98" mass="10195">MASVDPKSTAPSPKPSSPPHIAIAGGGIIGLVLALGLLRRGIPVKIYEQSRGFREIGAGVAFTKNAVKCMGMVHPGIVDALRSVATDNGDERVRGDYL</sequence>
<dbReference type="EMBL" id="JAPUFD010000001">
    <property type="protein sequence ID" value="MDI1485593.1"/>
    <property type="molecule type" value="Genomic_DNA"/>
</dbReference>
<keyword evidence="1" id="KW-0285">Flavoprotein</keyword>
<accession>A0AA43QFH2</accession>
<dbReference type="GO" id="GO:0016491">
    <property type="term" value="F:oxidoreductase activity"/>
    <property type="evidence" value="ECO:0007669"/>
    <property type="project" value="UniProtKB-KW"/>
</dbReference>